<keyword evidence="3" id="KW-1185">Reference proteome</keyword>
<dbReference type="InterPro" id="IPR012337">
    <property type="entry name" value="RNaseH-like_sf"/>
</dbReference>
<proteinExistence type="predicted"/>
<accession>A0ABR2SH82</accession>
<organism evidence="2 3">
    <name type="scientific">Hibiscus sabdariffa</name>
    <name type="common">roselle</name>
    <dbReference type="NCBI Taxonomy" id="183260"/>
    <lineage>
        <taxon>Eukaryota</taxon>
        <taxon>Viridiplantae</taxon>
        <taxon>Streptophyta</taxon>
        <taxon>Embryophyta</taxon>
        <taxon>Tracheophyta</taxon>
        <taxon>Spermatophyta</taxon>
        <taxon>Magnoliopsida</taxon>
        <taxon>eudicotyledons</taxon>
        <taxon>Gunneridae</taxon>
        <taxon>Pentapetalae</taxon>
        <taxon>rosids</taxon>
        <taxon>malvids</taxon>
        <taxon>Malvales</taxon>
        <taxon>Malvaceae</taxon>
        <taxon>Malvoideae</taxon>
        <taxon>Hibiscus</taxon>
    </lineage>
</organism>
<dbReference type="InterPro" id="IPR044730">
    <property type="entry name" value="RNase_H-like_dom_plant"/>
</dbReference>
<dbReference type="InterPro" id="IPR036397">
    <property type="entry name" value="RNaseH_sf"/>
</dbReference>
<dbReference type="SUPFAM" id="SSF53098">
    <property type="entry name" value="Ribonuclease H-like"/>
    <property type="match status" value="1"/>
</dbReference>
<dbReference type="PANTHER" id="PTHR47723">
    <property type="entry name" value="OS05G0353850 PROTEIN"/>
    <property type="match status" value="1"/>
</dbReference>
<comment type="caution">
    <text evidence="2">The sequence shown here is derived from an EMBL/GenBank/DDBJ whole genome shotgun (WGS) entry which is preliminary data.</text>
</comment>
<evidence type="ECO:0000313" key="2">
    <source>
        <dbReference type="EMBL" id="KAK9024509.1"/>
    </source>
</evidence>
<evidence type="ECO:0000313" key="3">
    <source>
        <dbReference type="Proteomes" id="UP001396334"/>
    </source>
</evidence>
<dbReference type="InterPro" id="IPR002156">
    <property type="entry name" value="RNaseH_domain"/>
</dbReference>
<reference evidence="2 3" key="1">
    <citation type="journal article" date="2024" name="G3 (Bethesda)">
        <title>Genome assembly of Hibiscus sabdariffa L. provides insights into metabolisms of medicinal natural products.</title>
        <authorList>
            <person name="Kim T."/>
        </authorList>
    </citation>
    <scope>NUCLEOTIDE SEQUENCE [LARGE SCALE GENOMIC DNA]</scope>
    <source>
        <strain evidence="2">TK-2024</strain>
        <tissue evidence="2">Old leaves</tissue>
    </source>
</reference>
<dbReference type="InterPro" id="IPR053151">
    <property type="entry name" value="RNase_H-like"/>
</dbReference>
<dbReference type="CDD" id="cd06222">
    <property type="entry name" value="RNase_H_like"/>
    <property type="match status" value="1"/>
</dbReference>
<evidence type="ECO:0000259" key="1">
    <source>
        <dbReference type="Pfam" id="PF13456"/>
    </source>
</evidence>
<dbReference type="Gene3D" id="3.30.420.10">
    <property type="entry name" value="Ribonuclease H-like superfamily/Ribonuclease H"/>
    <property type="match status" value="1"/>
</dbReference>
<name>A0ABR2SH82_9ROSI</name>
<dbReference type="Proteomes" id="UP001396334">
    <property type="component" value="Unassembled WGS sequence"/>
</dbReference>
<protein>
    <recommendedName>
        <fullName evidence="1">RNase H type-1 domain-containing protein</fullName>
    </recommendedName>
</protein>
<feature type="domain" description="RNase H type-1" evidence="1">
    <location>
        <begin position="8"/>
        <end position="119"/>
    </location>
</feature>
<sequence>MLKMNPPGKVKTIRRHGTVGGLLHNAEGSWVAGFNRAIGTINALQTELCAIHDGLVFAWSFDINQIQLQSDNLLTVNLLKTQDATFSSFSLVHAIANLLHRAWLVDISWIPREGKSSAD</sequence>
<dbReference type="Pfam" id="PF13456">
    <property type="entry name" value="RVT_3"/>
    <property type="match status" value="1"/>
</dbReference>
<gene>
    <name evidence="2" type="ORF">V6N11_004668</name>
</gene>
<dbReference type="EMBL" id="JBBPBN010000015">
    <property type="protein sequence ID" value="KAK9024509.1"/>
    <property type="molecule type" value="Genomic_DNA"/>
</dbReference>
<dbReference type="PANTHER" id="PTHR47723:SF13">
    <property type="entry name" value="PUTATIVE-RELATED"/>
    <property type="match status" value="1"/>
</dbReference>